<dbReference type="GO" id="GO:0006635">
    <property type="term" value="P:fatty acid beta-oxidation"/>
    <property type="evidence" value="ECO:0007669"/>
    <property type="project" value="UniProtKB-UniPathway"/>
</dbReference>
<proteinExistence type="inferred from homology"/>
<dbReference type="OrthoDB" id="240216at2759"/>
<name>A0A834XTZ2_APHGI</name>
<evidence type="ECO:0000256" key="2">
    <source>
        <dbReference type="ARBA" id="ARBA00005232"/>
    </source>
</evidence>
<accession>A0A834XTZ2</accession>
<comment type="caution">
    <text evidence="12">The sequence shown here is derived from an EMBL/GenBank/DDBJ whole genome shotgun (WGS) entry which is preliminary data.</text>
</comment>
<dbReference type="EMBL" id="JACMRX010000003">
    <property type="protein sequence ID" value="KAF7992166.1"/>
    <property type="molecule type" value="Genomic_DNA"/>
</dbReference>
<evidence type="ECO:0000313" key="12">
    <source>
        <dbReference type="EMBL" id="KAF7992166.1"/>
    </source>
</evidence>
<dbReference type="InterPro" id="IPR042572">
    <property type="entry name" value="Carn_acyl_trans_N"/>
</dbReference>
<evidence type="ECO:0000256" key="10">
    <source>
        <dbReference type="RuleBase" id="RU003801"/>
    </source>
</evidence>
<keyword evidence="13" id="KW-1185">Reference proteome</keyword>
<evidence type="ECO:0000256" key="7">
    <source>
        <dbReference type="ARBA" id="ARBA00023315"/>
    </source>
</evidence>
<evidence type="ECO:0000256" key="5">
    <source>
        <dbReference type="ARBA" id="ARBA00022832"/>
    </source>
</evidence>
<evidence type="ECO:0000256" key="8">
    <source>
        <dbReference type="ARBA" id="ARBA00048999"/>
    </source>
</evidence>
<organism evidence="12 13">
    <name type="scientific">Aphidius gifuensis</name>
    <name type="common">Parasitoid wasp</name>
    <dbReference type="NCBI Taxonomy" id="684658"/>
    <lineage>
        <taxon>Eukaryota</taxon>
        <taxon>Metazoa</taxon>
        <taxon>Ecdysozoa</taxon>
        <taxon>Arthropoda</taxon>
        <taxon>Hexapoda</taxon>
        <taxon>Insecta</taxon>
        <taxon>Pterygota</taxon>
        <taxon>Neoptera</taxon>
        <taxon>Endopterygota</taxon>
        <taxon>Hymenoptera</taxon>
        <taxon>Apocrita</taxon>
        <taxon>Ichneumonoidea</taxon>
        <taxon>Braconidae</taxon>
        <taxon>Aphidiinae</taxon>
        <taxon>Aphidius</taxon>
    </lineage>
</organism>
<comment type="similarity">
    <text evidence="2 10">Belongs to the carnitine/choline acetyltransferase family.</text>
</comment>
<dbReference type="InterPro" id="IPR000542">
    <property type="entry name" value="Carn_acyl_trans"/>
</dbReference>
<dbReference type="Gene3D" id="3.30.559.70">
    <property type="entry name" value="Choline/Carnitine o-acyltransferase, domain 2"/>
    <property type="match status" value="1"/>
</dbReference>
<feature type="active site" description="Proton acceptor" evidence="9">
    <location>
        <position position="380"/>
    </location>
</feature>
<evidence type="ECO:0000256" key="4">
    <source>
        <dbReference type="ARBA" id="ARBA00022679"/>
    </source>
</evidence>
<protein>
    <recommendedName>
        <fullName evidence="11">Choline/carnitine acyltransferase domain-containing protein</fullName>
    </recommendedName>
</protein>
<dbReference type="Gene3D" id="1.20.1280.180">
    <property type="match status" value="1"/>
</dbReference>
<dbReference type="UniPathway" id="UPA00659"/>
<keyword evidence="3" id="KW-0813">Transport</keyword>
<sequence>MILFLRNHKHLPTVLKGRNLKASLVYRSTRSSSSDNQDEYMQNSRLPTMYFQKSLPRLPIPKLEDSCRRYLNAQQPILSDDEFKKTTEYITEFLKKDGPKLHGELVKQDKINKHTSYISDVWFDMYLKDRRPLPINYNPFLIFVQEKNHKYNLPLIKSTNLLISSARFIKSLDAGILEPEVYHLDPKKSDTDFFRNFTKFLPTSIATYGAYIFKAFPLDMSQYKNLFRSTRIPILDKDKICQYPDSKHVVVMRRGYFYSFDLFDMENKIKSPQYIATCLKTILSDSRPANEHPIGVLTSGNRDNWAKTRQHLLKIGNDNVVNKIDSAVFVLSIDDDDLLGENYNNMLRKFLHSNGTNRWFDKSFSLLISGDGFAGINFEHSWGDGVAVLRFFKDIKNDIENKPRFHPDDIDNISVNEESVEKLNFNIDETIKSKINEETDKFFKWTDNLSLDHLVFDEFGKNDCKKFGVSPDAVMQLAFQLALFKRDNCSVATYESCSTAAFKHGRTETIRSCTNQTKALCSAIIKNNKSTKNDVEFKNLIIECSKMHNILTKQAAMGQGFDRHFFMLKNISQLNGNVPSVFSDPAYAKINHNILSTSTLSSPEVLAGGFGPVVPNGYGIGYMIQNDWLGSVITSYQNHRDASEYVHHLKSAFQDIHRILKSN</sequence>
<comment type="pathway">
    <text evidence="1">Lipid metabolism; fatty acid beta-oxidation.</text>
</comment>
<dbReference type="PANTHER" id="PTHR22589:SF16">
    <property type="entry name" value="CARNITINE O-PALMITOYLTRANSFERASE 2, MITOCHONDRIAL"/>
    <property type="match status" value="1"/>
</dbReference>
<evidence type="ECO:0000256" key="9">
    <source>
        <dbReference type="PIRSR" id="PIRSR600542-1"/>
    </source>
</evidence>
<dbReference type="Pfam" id="PF00755">
    <property type="entry name" value="Carn_acyltransf"/>
    <property type="match status" value="1"/>
</dbReference>
<feature type="domain" description="Choline/carnitine acyltransferase" evidence="11">
    <location>
        <begin position="58"/>
        <end position="650"/>
    </location>
</feature>
<keyword evidence="7 10" id="KW-0012">Acyltransferase</keyword>
<comment type="catalytic activity">
    <reaction evidence="8">
        <text>4,8-dimethylnonanoyl-CoA + (R)-carnitine = O-4,8-dimethylnonanoyl-(R)-carnitine + CoA</text>
        <dbReference type="Rhea" id="RHEA:44860"/>
        <dbReference type="ChEBI" id="CHEBI:16347"/>
        <dbReference type="ChEBI" id="CHEBI:57287"/>
        <dbReference type="ChEBI" id="CHEBI:77061"/>
        <dbReference type="ChEBI" id="CHEBI:84654"/>
    </reaction>
</comment>
<evidence type="ECO:0000313" key="13">
    <source>
        <dbReference type="Proteomes" id="UP000639338"/>
    </source>
</evidence>
<evidence type="ECO:0000256" key="1">
    <source>
        <dbReference type="ARBA" id="ARBA00005005"/>
    </source>
</evidence>
<keyword evidence="4 10" id="KW-0808">Transferase</keyword>
<keyword evidence="6" id="KW-0443">Lipid metabolism</keyword>
<dbReference type="InterPro" id="IPR039551">
    <property type="entry name" value="Cho/carn_acyl_trans"/>
</dbReference>
<dbReference type="FunFam" id="1.10.275.20:FF:000001">
    <property type="entry name" value="carnitine O-palmitoyltransferase 2, mitochondrial"/>
    <property type="match status" value="1"/>
</dbReference>
<dbReference type="GO" id="GO:0004095">
    <property type="term" value="F:carnitine O-palmitoyltransferase activity"/>
    <property type="evidence" value="ECO:0007669"/>
    <property type="project" value="TreeGrafter"/>
</dbReference>
<dbReference type="InterPro" id="IPR023213">
    <property type="entry name" value="CAT-like_dom_sf"/>
</dbReference>
<dbReference type="Gene3D" id="3.30.559.10">
    <property type="entry name" value="Chloramphenicol acetyltransferase-like domain"/>
    <property type="match status" value="1"/>
</dbReference>
<evidence type="ECO:0000256" key="6">
    <source>
        <dbReference type="ARBA" id="ARBA00023098"/>
    </source>
</evidence>
<dbReference type="AlphaFoldDB" id="A0A834XTZ2"/>
<evidence type="ECO:0000259" key="11">
    <source>
        <dbReference type="Pfam" id="PF00755"/>
    </source>
</evidence>
<gene>
    <name evidence="12" type="ORF">HCN44_001491</name>
</gene>
<dbReference type="Proteomes" id="UP000639338">
    <property type="component" value="Unassembled WGS sequence"/>
</dbReference>
<dbReference type="Gene3D" id="1.10.275.20">
    <property type="entry name" value="Choline/Carnitine o-acyltransferase"/>
    <property type="match status" value="1"/>
</dbReference>
<dbReference type="PANTHER" id="PTHR22589">
    <property type="entry name" value="CARNITINE O-ACYLTRANSFERASE"/>
    <property type="match status" value="1"/>
</dbReference>
<dbReference type="PROSITE" id="PS00440">
    <property type="entry name" value="ACYLTRANSF_C_2"/>
    <property type="match status" value="1"/>
</dbReference>
<dbReference type="GO" id="GO:0005739">
    <property type="term" value="C:mitochondrion"/>
    <property type="evidence" value="ECO:0007669"/>
    <property type="project" value="TreeGrafter"/>
</dbReference>
<reference evidence="12 13" key="1">
    <citation type="submission" date="2020-08" db="EMBL/GenBank/DDBJ databases">
        <title>Aphidius gifuensis genome sequencing and assembly.</title>
        <authorList>
            <person name="Du Z."/>
        </authorList>
    </citation>
    <scope>NUCLEOTIDE SEQUENCE [LARGE SCALE GENOMIC DNA]</scope>
    <source>
        <strain evidence="12">YNYX2018</strain>
        <tissue evidence="12">Adults</tissue>
    </source>
</reference>
<dbReference type="SUPFAM" id="SSF52777">
    <property type="entry name" value="CoA-dependent acyltransferases"/>
    <property type="match status" value="2"/>
</dbReference>
<dbReference type="InterPro" id="IPR042231">
    <property type="entry name" value="Cho/carn_acyl_trans_2"/>
</dbReference>
<evidence type="ECO:0000256" key="3">
    <source>
        <dbReference type="ARBA" id="ARBA00022448"/>
    </source>
</evidence>
<keyword evidence="5" id="KW-0276">Fatty acid metabolism</keyword>